<feature type="region of interest" description="Disordered" evidence="1">
    <location>
        <begin position="1"/>
        <end position="27"/>
    </location>
</feature>
<dbReference type="AlphaFoldDB" id="A0AAD4LZE4"/>
<evidence type="ECO:0000313" key="2">
    <source>
        <dbReference type="EMBL" id="KAI0294466.1"/>
    </source>
</evidence>
<sequence>MTARLSTISGILPLPRPANPSPTPRNHLHLIPHVSHEPTIFRQPFSFNPVVRPTISFSDHLI</sequence>
<protein>
    <submittedName>
        <fullName evidence="2">Uncharacterized protein</fullName>
    </submittedName>
</protein>
<reference evidence="2" key="1">
    <citation type="journal article" date="2022" name="New Phytol.">
        <title>Evolutionary transition to the ectomycorrhizal habit in the genomes of a hyperdiverse lineage of mushroom-forming fungi.</title>
        <authorList>
            <person name="Looney B."/>
            <person name="Miyauchi S."/>
            <person name="Morin E."/>
            <person name="Drula E."/>
            <person name="Courty P.E."/>
            <person name="Kohler A."/>
            <person name="Kuo A."/>
            <person name="LaButti K."/>
            <person name="Pangilinan J."/>
            <person name="Lipzen A."/>
            <person name="Riley R."/>
            <person name="Andreopoulos W."/>
            <person name="He G."/>
            <person name="Johnson J."/>
            <person name="Nolan M."/>
            <person name="Tritt A."/>
            <person name="Barry K.W."/>
            <person name="Grigoriev I.V."/>
            <person name="Nagy L.G."/>
            <person name="Hibbett D."/>
            <person name="Henrissat B."/>
            <person name="Matheny P.B."/>
            <person name="Labbe J."/>
            <person name="Martin F.M."/>
        </authorList>
    </citation>
    <scope>NUCLEOTIDE SEQUENCE</scope>
    <source>
        <strain evidence="2">BPL690</strain>
    </source>
</reference>
<name>A0AAD4LZE4_9AGAM</name>
<organism evidence="2 3">
    <name type="scientific">Multifurca ochricompacta</name>
    <dbReference type="NCBI Taxonomy" id="376703"/>
    <lineage>
        <taxon>Eukaryota</taxon>
        <taxon>Fungi</taxon>
        <taxon>Dikarya</taxon>
        <taxon>Basidiomycota</taxon>
        <taxon>Agaricomycotina</taxon>
        <taxon>Agaricomycetes</taxon>
        <taxon>Russulales</taxon>
        <taxon>Russulaceae</taxon>
        <taxon>Multifurca</taxon>
    </lineage>
</organism>
<accession>A0AAD4LZE4</accession>
<evidence type="ECO:0000256" key="1">
    <source>
        <dbReference type="SAM" id="MobiDB-lite"/>
    </source>
</evidence>
<proteinExistence type="predicted"/>
<gene>
    <name evidence="2" type="ORF">B0F90DRAFT_1757020</name>
</gene>
<feature type="compositionally biased region" description="Pro residues" evidence="1">
    <location>
        <begin position="14"/>
        <end position="23"/>
    </location>
</feature>
<comment type="caution">
    <text evidence="2">The sequence shown here is derived from an EMBL/GenBank/DDBJ whole genome shotgun (WGS) entry which is preliminary data.</text>
</comment>
<evidence type="ECO:0000313" key="3">
    <source>
        <dbReference type="Proteomes" id="UP001203297"/>
    </source>
</evidence>
<dbReference type="Proteomes" id="UP001203297">
    <property type="component" value="Unassembled WGS sequence"/>
</dbReference>
<dbReference type="EMBL" id="WTXG01000074">
    <property type="protein sequence ID" value="KAI0294466.1"/>
    <property type="molecule type" value="Genomic_DNA"/>
</dbReference>
<keyword evidence="3" id="KW-1185">Reference proteome</keyword>